<evidence type="ECO:0000313" key="3">
    <source>
        <dbReference type="Proteomes" id="UP000622552"/>
    </source>
</evidence>
<dbReference type="SUPFAM" id="SSF55729">
    <property type="entry name" value="Acyl-CoA N-acyltransferases (Nat)"/>
    <property type="match status" value="1"/>
</dbReference>
<gene>
    <name evidence="2" type="ORF">IW245_002255</name>
</gene>
<dbReference type="GO" id="GO:0016747">
    <property type="term" value="F:acyltransferase activity, transferring groups other than amino-acyl groups"/>
    <property type="evidence" value="ECO:0007669"/>
    <property type="project" value="InterPro"/>
</dbReference>
<dbReference type="RefSeq" id="WP_197003098.1">
    <property type="nucleotide sequence ID" value="NZ_BONS01000001.1"/>
</dbReference>
<dbReference type="InterPro" id="IPR000182">
    <property type="entry name" value="GNAT_dom"/>
</dbReference>
<name>A0A8J7GE76_9ACTN</name>
<comment type="caution">
    <text evidence="2">The sequence shown here is derived from an EMBL/GenBank/DDBJ whole genome shotgun (WGS) entry which is preliminary data.</text>
</comment>
<proteinExistence type="predicted"/>
<evidence type="ECO:0000259" key="1">
    <source>
        <dbReference type="PROSITE" id="PS51186"/>
    </source>
</evidence>
<keyword evidence="3" id="KW-1185">Reference proteome</keyword>
<sequence>MRRDYQGPADLRKLQVFGQRIWSMASRFHLGELTWGFGFELLTRAWPEVPVALWESDGRVLAWGGLHRPGSLYLAVDPSHPGLTGEVLDWAGGLVAEPLTVTVLDTERHLIDVLTGRGYLPGDVDEPFLLALSRSLTELPAVPALPEGFVLRAVRGESDVAERVEVHDWVRAPRSLTEDDWRAMTGSWPYSTAFDWVVQAPDGEFVASCMGWYDEVNRCGEFEPVGTVSGFHRFGFAPAVVLAVLHAFRAAGGKTALVYPRGEDGWPAPRRQVYADLGFTPHARTVRYRHP</sequence>
<dbReference type="Gene3D" id="3.40.630.30">
    <property type="match status" value="1"/>
</dbReference>
<reference evidence="2" key="1">
    <citation type="submission" date="2020-11" db="EMBL/GenBank/DDBJ databases">
        <title>Sequencing the genomes of 1000 actinobacteria strains.</title>
        <authorList>
            <person name="Klenk H.-P."/>
        </authorList>
    </citation>
    <scope>NUCLEOTIDE SEQUENCE</scope>
    <source>
        <strain evidence="2">DSM 45356</strain>
    </source>
</reference>
<dbReference type="PROSITE" id="PS51186">
    <property type="entry name" value="GNAT"/>
    <property type="match status" value="1"/>
</dbReference>
<dbReference type="EMBL" id="JADOUF010000001">
    <property type="protein sequence ID" value="MBG6136061.1"/>
    <property type="molecule type" value="Genomic_DNA"/>
</dbReference>
<dbReference type="InterPro" id="IPR016181">
    <property type="entry name" value="Acyl_CoA_acyltransferase"/>
</dbReference>
<accession>A0A8J7GE76</accession>
<organism evidence="2 3">
    <name type="scientific">Longispora fulva</name>
    <dbReference type="NCBI Taxonomy" id="619741"/>
    <lineage>
        <taxon>Bacteria</taxon>
        <taxon>Bacillati</taxon>
        <taxon>Actinomycetota</taxon>
        <taxon>Actinomycetes</taxon>
        <taxon>Micromonosporales</taxon>
        <taxon>Micromonosporaceae</taxon>
        <taxon>Longispora</taxon>
    </lineage>
</organism>
<evidence type="ECO:0000313" key="2">
    <source>
        <dbReference type="EMBL" id="MBG6136061.1"/>
    </source>
</evidence>
<dbReference type="Proteomes" id="UP000622552">
    <property type="component" value="Unassembled WGS sequence"/>
</dbReference>
<feature type="domain" description="N-acetyltransferase" evidence="1">
    <location>
        <begin position="149"/>
        <end position="291"/>
    </location>
</feature>
<dbReference type="AlphaFoldDB" id="A0A8J7GE76"/>
<protein>
    <recommendedName>
        <fullName evidence="1">N-acetyltransferase domain-containing protein</fullName>
    </recommendedName>
</protein>